<comment type="cofactor">
    <cofactor evidence="1 7">
        <name>pyridoxal 5'-phosphate</name>
        <dbReference type="ChEBI" id="CHEBI:597326"/>
    </cofactor>
</comment>
<dbReference type="InterPro" id="IPR015421">
    <property type="entry name" value="PyrdxlP-dep_Trfase_major"/>
</dbReference>
<evidence type="ECO:0000259" key="8">
    <source>
        <dbReference type="Pfam" id="PF00155"/>
    </source>
</evidence>
<dbReference type="InterPro" id="IPR004838">
    <property type="entry name" value="NHTrfase_class1_PyrdxlP-BS"/>
</dbReference>
<dbReference type="InterPro" id="IPR015422">
    <property type="entry name" value="PyrdxlP-dep_Trfase_small"/>
</dbReference>
<dbReference type="Gene3D" id="3.40.640.10">
    <property type="entry name" value="Type I PLP-dependent aspartate aminotransferase-like (Major domain)"/>
    <property type="match status" value="1"/>
</dbReference>
<dbReference type="PROSITE" id="PS00105">
    <property type="entry name" value="AA_TRANSFER_CLASS_1"/>
    <property type="match status" value="1"/>
</dbReference>
<dbReference type="GO" id="GO:0008483">
    <property type="term" value="F:transaminase activity"/>
    <property type="evidence" value="ECO:0007669"/>
    <property type="project" value="UniProtKB-KW"/>
</dbReference>
<evidence type="ECO:0000313" key="10">
    <source>
        <dbReference type="Proteomes" id="UP000191812"/>
    </source>
</evidence>
<dbReference type="EMBL" id="FBWH01000023">
    <property type="protein sequence ID" value="CUX32285.1"/>
    <property type="molecule type" value="Genomic_DNA"/>
</dbReference>
<dbReference type="Gene3D" id="3.90.1150.10">
    <property type="entry name" value="Aspartate Aminotransferase, domain 1"/>
    <property type="match status" value="1"/>
</dbReference>
<evidence type="ECO:0000256" key="6">
    <source>
        <dbReference type="ARBA" id="ARBA00049185"/>
    </source>
</evidence>
<dbReference type="PANTHER" id="PTHR46383:SF2">
    <property type="entry name" value="AMINOTRANSFERASE"/>
    <property type="match status" value="1"/>
</dbReference>
<gene>
    <name evidence="9" type="ORF">AGR13a_Cc30191</name>
</gene>
<keyword evidence="10" id="KW-1185">Reference proteome</keyword>
<evidence type="ECO:0000256" key="7">
    <source>
        <dbReference type="RuleBase" id="RU000481"/>
    </source>
</evidence>
<evidence type="ECO:0000256" key="5">
    <source>
        <dbReference type="ARBA" id="ARBA00022898"/>
    </source>
</evidence>
<comment type="caution">
    <text evidence="9">The sequence shown here is derived from an EMBL/GenBank/DDBJ whole genome shotgun (WGS) entry which is preliminary data.</text>
</comment>
<keyword evidence="5" id="KW-0663">Pyridoxal phosphate</keyword>
<evidence type="ECO:0000256" key="4">
    <source>
        <dbReference type="ARBA" id="ARBA00022679"/>
    </source>
</evidence>
<dbReference type="EC" id="2.6.1.-" evidence="7"/>
<feature type="domain" description="Aminotransferase class I/classII large" evidence="8">
    <location>
        <begin position="37"/>
        <end position="381"/>
    </location>
</feature>
<dbReference type="InterPro" id="IPR004839">
    <property type="entry name" value="Aminotransferase_I/II_large"/>
</dbReference>
<accession>A0ABM9VG55</accession>
<dbReference type="InterPro" id="IPR050596">
    <property type="entry name" value="AspAT/PAT-like"/>
</dbReference>
<name>A0ABM9VG55_9HYPH</name>
<evidence type="ECO:0000256" key="1">
    <source>
        <dbReference type="ARBA" id="ARBA00001933"/>
    </source>
</evidence>
<dbReference type="Proteomes" id="UP000191812">
    <property type="component" value="Unassembled WGS sequence"/>
</dbReference>
<evidence type="ECO:0000313" key="9">
    <source>
        <dbReference type="EMBL" id="CUX32285.1"/>
    </source>
</evidence>
<comment type="similarity">
    <text evidence="2 7">Belongs to the class-I pyridoxal-phosphate-dependent aminotransferase family.</text>
</comment>
<protein>
    <recommendedName>
        <fullName evidence="7">Aminotransferase</fullName>
        <ecNumber evidence="7">2.6.1.-</ecNumber>
    </recommendedName>
</protein>
<dbReference type="Pfam" id="PF00155">
    <property type="entry name" value="Aminotran_1_2"/>
    <property type="match status" value="1"/>
</dbReference>
<sequence>MSILNSLSARSLAAPESGIVEVVNYARGRDNLLPLWVGEGDLPSPDFINKAAIDGLNNGETFYTWQRGIPELRQALSSYYERHFAARLPPEHFYVTGSGMQAIALAVQALTSPGDEMVYLTPTWPNIVAAIGVAGAKAVPVGIDFHDGRWDLDIGKLESAITGKTRALFINTPSNPTGWTATRDNLRDVLTLARKHDLWIVADEIYALYHYAGTRAPSFLDVMEPDDKIVFANSFSKNWSMTGWRVGWLVAPPAIGQVIENLIQYSTSGVAQFMQRGAVAALDHGDGFIRENYERALTSRDILCDALIATNHVETLKPDGALYAFLKIDGVTDSRATALDIVDKTGVGLAPGTAFGEGGELFLRACFLRNPKQIEDAADRLASYILGR</sequence>
<dbReference type="CDD" id="cd00609">
    <property type="entry name" value="AAT_like"/>
    <property type="match status" value="1"/>
</dbReference>
<organism evidence="9 10">
    <name type="scientific">Agrobacterium genomosp. 13 str. CFBP 6927</name>
    <dbReference type="NCBI Taxonomy" id="1183428"/>
    <lineage>
        <taxon>Bacteria</taxon>
        <taxon>Pseudomonadati</taxon>
        <taxon>Pseudomonadota</taxon>
        <taxon>Alphaproteobacteria</taxon>
        <taxon>Hyphomicrobiales</taxon>
        <taxon>Rhizobiaceae</taxon>
        <taxon>Rhizobium/Agrobacterium group</taxon>
        <taxon>Agrobacterium</taxon>
        <taxon>Agrobacterium tumefaciens complex</taxon>
    </lineage>
</organism>
<comment type="catalytic activity">
    <reaction evidence="6">
        <text>L-aspartate + 2-oxoglutarate = oxaloacetate + L-glutamate</text>
        <dbReference type="Rhea" id="RHEA:21824"/>
        <dbReference type="ChEBI" id="CHEBI:16452"/>
        <dbReference type="ChEBI" id="CHEBI:16810"/>
        <dbReference type="ChEBI" id="CHEBI:29985"/>
        <dbReference type="ChEBI" id="CHEBI:29991"/>
        <dbReference type="EC" id="2.6.1.1"/>
    </reaction>
</comment>
<keyword evidence="4 7" id="KW-0808">Transferase</keyword>
<dbReference type="SUPFAM" id="SSF53383">
    <property type="entry name" value="PLP-dependent transferases"/>
    <property type="match status" value="1"/>
</dbReference>
<keyword evidence="3 7" id="KW-0032">Aminotransferase</keyword>
<evidence type="ECO:0000256" key="3">
    <source>
        <dbReference type="ARBA" id="ARBA00022576"/>
    </source>
</evidence>
<dbReference type="InterPro" id="IPR015424">
    <property type="entry name" value="PyrdxlP-dep_Trfase"/>
</dbReference>
<dbReference type="PANTHER" id="PTHR46383">
    <property type="entry name" value="ASPARTATE AMINOTRANSFERASE"/>
    <property type="match status" value="1"/>
</dbReference>
<dbReference type="RefSeq" id="WP_080833454.1">
    <property type="nucleotide sequence ID" value="NZ_LT009756.1"/>
</dbReference>
<reference evidence="9 10" key="1">
    <citation type="submission" date="2016-01" db="EMBL/GenBank/DDBJ databases">
        <authorList>
            <person name="Regsiter A."/>
            <person name="william w."/>
        </authorList>
    </citation>
    <scope>NUCLEOTIDE SEQUENCE [LARGE SCALE GENOMIC DNA]</scope>
    <source>
        <strain evidence="9 10">CFBP 6927</strain>
    </source>
</reference>
<proteinExistence type="inferred from homology"/>
<evidence type="ECO:0000256" key="2">
    <source>
        <dbReference type="ARBA" id="ARBA00007441"/>
    </source>
</evidence>
<dbReference type="NCBIfam" id="NF004770">
    <property type="entry name" value="PRK06108.1"/>
    <property type="match status" value="1"/>
</dbReference>